<dbReference type="OrthoDB" id="298012at2759"/>
<dbReference type="EMBL" id="KV427634">
    <property type="protein sequence ID" value="KZT04737.1"/>
    <property type="molecule type" value="Genomic_DNA"/>
</dbReference>
<dbReference type="Proteomes" id="UP000076871">
    <property type="component" value="Unassembled WGS sequence"/>
</dbReference>
<evidence type="ECO:0000313" key="2">
    <source>
        <dbReference type="EMBL" id="KZT04737.1"/>
    </source>
</evidence>
<dbReference type="InParanoid" id="A0A165DEW8"/>
<reference evidence="2 3" key="1">
    <citation type="journal article" date="2016" name="Mol. Biol. Evol.">
        <title>Comparative Genomics of Early-Diverging Mushroom-Forming Fungi Provides Insights into the Origins of Lignocellulose Decay Capabilities.</title>
        <authorList>
            <person name="Nagy L.G."/>
            <person name="Riley R."/>
            <person name="Tritt A."/>
            <person name="Adam C."/>
            <person name="Daum C."/>
            <person name="Floudas D."/>
            <person name="Sun H."/>
            <person name="Yadav J.S."/>
            <person name="Pangilinan J."/>
            <person name="Larsson K.H."/>
            <person name="Matsuura K."/>
            <person name="Barry K."/>
            <person name="Labutti K."/>
            <person name="Kuo R."/>
            <person name="Ohm R.A."/>
            <person name="Bhattacharya S.S."/>
            <person name="Shirouzu T."/>
            <person name="Yoshinaga Y."/>
            <person name="Martin F.M."/>
            <person name="Grigoriev I.V."/>
            <person name="Hibbett D.S."/>
        </authorList>
    </citation>
    <scope>NUCLEOTIDE SEQUENCE [LARGE SCALE GENOMIC DNA]</scope>
    <source>
        <strain evidence="2 3">93-53</strain>
    </source>
</reference>
<name>A0A165DEW8_9APHY</name>
<feature type="region of interest" description="Disordered" evidence="1">
    <location>
        <begin position="25"/>
        <end position="44"/>
    </location>
</feature>
<sequence length="128" mass="13983">MYSTPKGHTWAKGERAGWRVVDAAKEDPTKLELPDDDQRERPVPDRIGVERVGGRRGEPLTVQASALFSLPSWFNVVTGTPRLVSVTCLNTAGGLKDKVANIKATKGFTSVVCRIFSGHRGTGHEVQR</sequence>
<protein>
    <submittedName>
        <fullName evidence="2">Uncharacterized protein</fullName>
    </submittedName>
</protein>
<accession>A0A165DEW8</accession>
<organism evidence="2 3">
    <name type="scientific">Laetiporus sulphureus 93-53</name>
    <dbReference type="NCBI Taxonomy" id="1314785"/>
    <lineage>
        <taxon>Eukaryota</taxon>
        <taxon>Fungi</taxon>
        <taxon>Dikarya</taxon>
        <taxon>Basidiomycota</taxon>
        <taxon>Agaricomycotina</taxon>
        <taxon>Agaricomycetes</taxon>
        <taxon>Polyporales</taxon>
        <taxon>Laetiporus</taxon>
    </lineage>
</organism>
<dbReference type="GeneID" id="63831563"/>
<evidence type="ECO:0000313" key="3">
    <source>
        <dbReference type="Proteomes" id="UP000076871"/>
    </source>
</evidence>
<proteinExistence type="predicted"/>
<gene>
    <name evidence="2" type="ORF">LAESUDRAFT_813877</name>
</gene>
<dbReference type="RefSeq" id="XP_040762477.1">
    <property type="nucleotide sequence ID" value="XM_040914536.1"/>
</dbReference>
<evidence type="ECO:0000256" key="1">
    <source>
        <dbReference type="SAM" id="MobiDB-lite"/>
    </source>
</evidence>
<keyword evidence="3" id="KW-1185">Reference proteome</keyword>
<dbReference type="AlphaFoldDB" id="A0A165DEW8"/>